<comment type="caution">
    <text evidence="1">The sequence shown here is derived from an EMBL/GenBank/DDBJ whole genome shotgun (WGS) entry which is preliminary data.</text>
</comment>
<feature type="non-terminal residue" evidence="1">
    <location>
        <position position="24"/>
    </location>
</feature>
<evidence type="ECO:0000313" key="1">
    <source>
        <dbReference type="EMBL" id="MBF4437157.1"/>
    </source>
</evidence>
<dbReference type="Proteomes" id="UP000786185">
    <property type="component" value="Unassembled WGS sequence"/>
</dbReference>
<gene>
    <name evidence="1" type="ORF">ERJ77_22265</name>
</gene>
<name>A0AAW4BJJ3_VIBAN</name>
<reference evidence="1" key="1">
    <citation type="journal article" date="2021" name="PeerJ">
        <title>Analysis of 44 Vibrio anguillarum genomes reveals high genetic diversity.</title>
        <authorList>
            <person name="Hansen M.J."/>
            <person name="Dalsgaard I."/>
        </authorList>
    </citation>
    <scope>NUCLEOTIDE SEQUENCE</scope>
    <source>
        <strain evidence="1">850617-1/1</strain>
    </source>
</reference>
<dbReference type="AlphaFoldDB" id="A0AAW4BJJ3"/>
<sequence>MKNIEEIAALLVEQRKKLGIEQKD</sequence>
<evidence type="ECO:0000313" key="2">
    <source>
        <dbReference type="Proteomes" id="UP000786185"/>
    </source>
</evidence>
<protein>
    <submittedName>
        <fullName evidence="1">Transcriptional regulator</fullName>
    </submittedName>
</protein>
<organism evidence="1 2">
    <name type="scientific">Vibrio anguillarum</name>
    <name type="common">Listonella anguillarum</name>
    <dbReference type="NCBI Taxonomy" id="55601"/>
    <lineage>
        <taxon>Bacteria</taxon>
        <taxon>Pseudomonadati</taxon>
        <taxon>Pseudomonadota</taxon>
        <taxon>Gammaproteobacteria</taxon>
        <taxon>Vibrionales</taxon>
        <taxon>Vibrionaceae</taxon>
        <taxon>Vibrio</taxon>
    </lineage>
</organism>
<dbReference type="EMBL" id="SCLC01000681">
    <property type="protein sequence ID" value="MBF4437157.1"/>
    <property type="molecule type" value="Genomic_DNA"/>
</dbReference>
<proteinExistence type="predicted"/>
<accession>A0AAW4BJJ3</accession>